<dbReference type="Pfam" id="PF16488">
    <property type="entry name" value="ArgoL2"/>
    <property type="match status" value="1"/>
</dbReference>
<evidence type="ECO:0000259" key="4">
    <source>
        <dbReference type="PROSITE" id="PS50822"/>
    </source>
</evidence>
<dbReference type="EMBL" id="JBANRG010000121">
    <property type="protein sequence ID" value="KAK7434578.1"/>
    <property type="molecule type" value="Genomic_DNA"/>
</dbReference>
<feature type="region of interest" description="Disordered" evidence="2">
    <location>
        <begin position="952"/>
        <end position="982"/>
    </location>
</feature>
<dbReference type="Gene3D" id="3.40.50.2300">
    <property type="match status" value="1"/>
</dbReference>
<dbReference type="CDD" id="cd02846">
    <property type="entry name" value="PAZ_argonaute_like"/>
    <property type="match status" value="1"/>
</dbReference>
<evidence type="ECO:0000313" key="5">
    <source>
        <dbReference type="EMBL" id="KAK7434578.1"/>
    </source>
</evidence>
<dbReference type="SUPFAM" id="SSF53098">
    <property type="entry name" value="Ribonuclease H-like"/>
    <property type="match status" value="1"/>
</dbReference>
<dbReference type="CDD" id="cd04657">
    <property type="entry name" value="Piwi_ago-like"/>
    <property type="match status" value="1"/>
</dbReference>
<dbReference type="Gene3D" id="3.30.420.10">
    <property type="entry name" value="Ribonuclease H-like superfamily/Ribonuclease H"/>
    <property type="match status" value="1"/>
</dbReference>
<dbReference type="InterPro" id="IPR032474">
    <property type="entry name" value="Argonaute_N"/>
</dbReference>
<feature type="domain" description="PAZ" evidence="3">
    <location>
        <begin position="340"/>
        <end position="442"/>
    </location>
</feature>
<dbReference type="InterPro" id="IPR012337">
    <property type="entry name" value="RNaseH-like_sf"/>
</dbReference>
<feature type="compositionally biased region" description="Basic and acidic residues" evidence="2">
    <location>
        <begin position="972"/>
        <end position="982"/>
    </location>
</feature>
<dbReference type="SMART" id="SM00949">
    <property type="entry name" value="PAZ"/>
    <property type="match status" value="1"/>
</dbReference>
<feature type="domain" description="Piwi" evidence="4">
    <location>
        <begin position="630"/>
        <end position="943"/>
    </location>
</feature>
<dbReference type="InterPro" id="IPR036085">
    <property type="entry name" value="PAZ_dom_sf"/>
</dbReference>
<proteinExistence type="inferred from homology"/>
<dbReference type="Proteomes" id="UP001498398">
    <property type="component" value="Unassembled WGS sequence"/>
</dbReference>
<evidence type="ECO:0000256" key="2">
    <source>
        <dbReference type="SAM" id="MobiDB-lite"/>
    </source>
</evidence>
<keyword evidence="6" id="KW-1185">Reference proteome</keyword>
<dbReference type="InterPro" id="IPR003165">
    <property type="entry name" value="Piwi"/>
</dbReference>
<dbReference type="Pfam" id="PF16486">
    <property type="entry name" value="ArgoN"/>
    <property type="match status" value="1"/>
</dbReference>
<dbReference type="InterPro" id="IPR014811">
    <property type="entry name" value="ArgoL1"/>
</dbReference>
<name>A0ABR1ILQ4_9AGAR</name>
<dbReference type="PROSITE" id="PS50821">
    <property type="entry name" value="PAZ"/>
    <property type="match status" value="1"/>
</dbReference>
<feature type="compositionally biased region" description="Gly residues" evidence="2">
    <location>
        <begin position="75"/>
        <end position="86"/>
    </location>
</feature>
<dbReference type="Gene3D" id="2.170.260.10">
    <property type="entry name" value="paz domain"/>
    <property type="match status" value="1"/>
</dbReference>
<feature type="compositionally biased region" description="Low complexity" evidence="2">
    <location>
        <begin position="33"/>
        <end position="48"/>
    </location>
</feature>
<dbReference type="InterPro" id="IPR036397">
    <property type="entry name" value="RNaseH_sf"/>
</dbReference>
<dbReference type="SMART" id="SM00950">
    <property type="entry name" value="Piwi"/>
    <property type="match status" value="1"/>
</dbReference>
<dbReference type="Pfam" id="PF02170">
    <property type="entry name" value="PAZ"/>
    <property type="match status" value="1"/>
</dbReference>
<feature type="compositionally biased region" description="Basic residues" evidence="2">
    <location>
        <begin position="15"/>
        <end position="25"/>
    </location>
</feature>
<gene>
    <name evidence="5" type="ORF">VKT23_020114</name>
</gene>
<accession>A0ABR1ILQ4</accession>
<dbReference type="InterPro" id="IPR003100">
    <property type="entry name" value="PAZ_dom"/>
</dbReference>
<dbReference type="Pfam" id="PF02171">
    <property type="entry name" value="Piwi"/>
    <property type="match status" value="1"/>
</dbReference>
<dbReference type="PROSITE" id="PS50822">
    <property type="entry name" value="PIWI"/>
    <property type="match status" value="1"/>
</dbReference>
<dbReference type="InterPro" id="IPR045246">
    <property type="entry name" value="Piwi_ago-like"/>
</dbReference>
<evidence type="ECO:0008006" key="7">
    <source>
        <dbReference type="Google" id="ProtNLM"/>
    </source>
</evidence>
<dbReference type="SUPFAM" id="SSF101690">
    <property type="entry name" value="PAZ domain"/>
    <property type="match status" value="1"/>
</dbReference>
<organism evidence="5 6">
    <name type="scientific">Marasmiellus scandens</name>
    <dbReference type="NCBI Taxonomy" id="2682957"/>
    <lineage>
        <taxon>Eukaryota</taxon>
        <taxon>Fungi</taxon>
        <taxon>Dikarya</taxon>
        <taxon>Basidiomycota</taxon>
        <taxon>Agaricomycotina</taxon>
        <taxon>Agaricomycetes</taxon>
        <taxon>Agaricomycetidae</taxon>
        <taxon>Agaricales</taxon>
        <taxon>Marasmiineae</taxon>
        <taxon>Omphalotaceae</taxon>
        <taxon>Marasmiellus</taxon>
    </lineage>
</organism>
<comment type="similarity">
    <text evidence="1">Belongs to the argonaute family.</text>
</comment>
<dbReference type="SMART" id="SM01163">
    <property type="entry name" value="DUF1785"/>
    <property type="match status" value="1"/>
</dbReference>
<dbReference type="PANTHER" id="PTHR22891">
    <property type="entry name" value="EUKARYOTIC TRANSLATION INITIATION FACTOR 2C"/>
    <property type="match status" value="1"/>
</dbReference>
<dbReference type="Pfam" id="PF08699">
    <property type="entry name" value="ArgoL1"/>
    <property type="match status" value="1"/>
</dbReference>
<dbReference type="InterPro" id="IPR032472">
    <property type="entry name" value="ArgoL2"/>
</dbReference>
<reference evidence="5 6" key="1">
    <citation type="submission" date="2024-01" db="EMBL/GenBank/DDBJ databases">
        <title>A draft genome for the cacao thread blight pathogen Marasmiellus scandens.</title>
        <authorList>
            <person name="Baruah I.K."/>
            <person name="Leung J."/>
            <person name="Bukari Y."/>
            <person name="Amoako-Attah I."/>
            <person name="Meinhardt L.W."/>
            <person name="Bailey B.A."/>
            <person name="Cohen S.P."/>
        </authorList>
    </citation>
    <scope>NUCLEOTIDE SEQUENCE [LARGE SCALE GENOMIC DNA]</scope>
    <source>
        <strain evidence="5 6">GH-19</strain>
    </source>
</reference>
<evidence type="ECO:0000313" key="6">
    <source>
        <dbReference type="Proteomes" id="UP001498398"/>
    </source>
</evidence>
<feature type="region of interest" description="Disordered" evidence="2">
    <location>
        <begin position="1"/>
        <end position="96"/>
    </location>
</feature>
<comment type="caution">
    <text evidence="5">The sequence shown here is derived from an EMBL/GenBank/DDBJ whole genome shotgun (WGS) entry which is preliminary data.</text>
</comment>
<sequence>MSSSQHSGNPGARGGRGRGRGRGRGHGQGGEGSSRTGSVTSSSPSTYSAAPTQERGRGRGRGRGGGDFENRRRGGGGGSGQRGYGGSDSSVPLLFGSLNPPIDARLRGNDQDKLIGDLKQLEVRERRPFRPGYGTVGNSTVVRANFFAIRQTKPGSPIYEYKVEIHPNVDKKEVKSRIFDLLEQSPLCKPLLEYIAHDKSERLVSAKRLPDPLDIKVKYFEEGEKERSESKIYTVSIIFSGELDMNQMTEYTNGKLHDYNHLPLSSALDLVLQQHAARNGVRVGKNRFFFPTSSESFNIGKGIIAFRGYDMSVRPVFKQLMVNVNACMTAFVEPGNLADIIMKFATRSGWAVPAQLVDNIKVTTTHLGYKRRYKLKAVATTSARKTLFYYDKEKRRISVEDYFNKEYGIKLEHPDDLPVVDVAPKNIKKSTYIPAELCEVEPGQPYRGVLTGPETRNMIRNACNKPAFNATKITEEGFAKLGLKPPTSPVNGFGISVSDEMAVVPARELPPPSLNYFGPSGIKRPSNGAWNIVDGKFHRGAQISKWWVLVVRDGRDLVKTKDDRGLVTLLEKFRDKMRSKGMTVPDQLPDPVVTDVLPWEPRQDPRRQAAVKGLRKIMTEEVQRKGKPNFILVILSNEDKFIYPAIKRIGDVDLGVHTIHMQFGKAGDNRGQDQYLSNIALKVNTKLGGINHKLDASAMTWLTKETTMMVGIDVTHRGPGSRDGAPSIAAVVASEDNDFVQFPASLRIQQKTKVEEMLDELQEMMVERLEHYKKKNNGRLPMRIFVFRDGVSEGQYDQVIDKELPQIQRACSNSKFDTAPGQKYQPRISIVVCGKRHHARFFPTDSQHADRNGNTVPGTIVDRGVTSVLDFDFYLQAHAGIQGSVKATHYIVVYDETRFSADELQQGTHNASYLYARATRSVSLIPPAYYADLAAERGRYYLNDFLVGNESQDHSDAQSGGKGKGSAKKGGSSKEEKEARQKKVFEDAKAAWGQGVHPDIRGSMFYI</sequence>
<evidence type="ECO:0000256" key="1">
    <source>
        <dbReference type="RuleBase" id="RU361178"/>
    </source>
</evidence>
<evidence type="ECO:0000259" key="3">
    <source>
        <dbReference type="PROSITE" id="PS50821"/>
    </source>
</evidence>
<protein>
    <recommendedName>
        <fullName evidence="7">Argonaute 1</fullName>
    </recommendedName>
</protein>